<evidence type="ECO:0000256" key="3">
    <source>
        <dbReference type="ARBA" id="ARBA00022833"/>
    </source>
</evidence>
<dbReference type="EMBL" id="JAPRAT010000026">
    <property type="protein sequence ID" value="MCZ0704051.1"/>
    <property type="molecule type" value="Genomic_DNA"/>
</dbReference>
<evidence type="ECO:0000259" key="6">
    <source>
        <dbReference type="Pfam" id="PF01258"/>
    </source>
</evidence>
<keyword evidence="1" id="KW-0479">Metal-binding</keyword>
<evidence type="ECO:0000313" key="7">
    <source>
        <dbReference type="EMBL" id="MCZ0704051.1"/>
    </source>
</evidence>
<dbReference type="PANTHER" id="PTHR33823:SF4">
    <property type="entry name" value="GENERAL STRESS PROTEIN 16O"/>
    <property type="match status" value="1"/>
</dbReference>
<keyword evidence="2" id="KW-0863">Zinc-finger</keyword>
<feature type="compositionally biased region" description="Polar residues" evidence="5">
    <location>
        <begin position="182"/>
        <end position="191"/>
    </location>
</feature>
<dbReference type="InterPro" id="IPR037187">
    <property type="entry name" value="DnaK_N"/>
</dbReference>
<dbReference type="SUPFAM" id="SSF109635">
    <property type="entry name" value="DnaK suppressor protein DksA, alpha-hairpin domain"/>
    <property type="match status" value="1"/>
</dbReference>
<keyword evidence="3" id="KW-0862">Zinc</keyword>
<evidence type="ECO:0000256" key="5">
    <source>
        <dbReference type="SAM" id="MobiDB-lite"/>
    </source>
</evidence>
<feature type="region of interest" description="Disordered" evidence="5">
    <location>
        <begin position="162"/>
        <end position="210"/>
    </location>
</feature>
<dbReference type="NCBIfam" id="TIGR02890">
    <property type="entry name" value="bacill_yteA"/>
    <property type="match status" value="1"/>
</dbReference>
<dbReference type="GO" id="GO:0008270">
    <property type="term" value="F:zinc ion binding"/>
    <property type="evidence" value="ECO:0007669"/>
    <property type="project" value="UniProtKB-KW"/>
</dbReference>
<organism evidence="7 8">
    <name type="scientific">Natronobacillus azotifigens</name>
    <dbReference type="NCBI Taxonomy" id="472978"/>
    <lineage>
        <taxon>Bacteria</taxon>
        <taxon>Bacillati</taxon>
        <taxon>Bacillota</taxon>
        <taxon>Bacilli</taxon>
        <taxon>Bacillales</taxon>
        <taxon>Bacillaceae</taxon>
        <taxon>Natronobacillus</taxon>
    </lineage>
</organism>
<protein>
    <submittedName>
        <fullName evidence="7">TraR/DksA C4-type zinc finger protein</fullName>
    </submittedName>
</protein>
<evidence type="ECO:0000313" key="8">
    <source>
        <dbReference type="Proteomes" id="UP001084197"/>
    </source>
</evidence>
<name>A0A9J6RFE2_9BACI</name>
<feature type="zinc finger region" description="dksA C4-type" evidence="4">
    <location>
        <begin position="92"/>
        <end position="116"/>
    </location>
</feature>
<dbReference type="Gene3D" id="1.20.120.910">
    <property type="entry name" value="DksA, coiled-coil domain"/>
    <property type="match status" value="1"/>
</dbReference>
<dbReference type="InterPro" id="IPR014240">
    <property type="entry name" value="YteA"/>
</dbReference>
<sequence>MKRENVIEEIRIILLDRQKELTDQVLKQDELDNLHAEQLNNELSNVDNHPGDQGSTLFEREKDQALNRHLKQELNEIGTALQKIQEGNYGRCKICEKKIPADRLYAMPTTLFCIDHAKEGFSLERPVEEEVLNSSIINRKKNFEEDESTAFDAEDSWKAVEEYGSSATPSDFHSTKKDYNHMYTNSDQMEGTTEKTDELSNKDNSNDKKS</sequence>
<comment type="caution">
    <text evidence="7">The sequence shown here is derived from an EMBL/GenBank/DDBJ whole genome shotgun (WGS) entry which is preliminary data.</text>
</comment>
<feature type="compositionally biased region" description="Basic and acidic residues" evidence="5">
    <location>
        <begin position="192"/>
        <end position="210"/>
    </location>
</feature>
<dbReference type="SUPFAM" id="SSF57716">
    <property type="entry name" value="Glucocorticoid receptor-like (DNA-binding domain)"/>
    <property type="match status" value="1"/>
</dbReference>
<evidence type="ECO:0000256" key="2">
    <source>
        <dbReference type="ARBA" id="ARBA00022771"/>
    </source>
</evidence>
<accession>A0A9J6RFE2</accession>
<dbReference type="InterPro" id="IPR000962">
    <property type="entry name" value="Znf_DskA_TraR"/>
</dbReference>
<keyword evidence="8" id="KW-1185">Reference proteome</keyword>
<dbReference type="PANTHER" id="PTHR33823">
    <property type="entry name" value="RNA POLYMERASE-BINDING TRANSCRIPTION FACTOR DKSA-RELATED"/>
    <property type="match status" value="1"/>
</dbReference>
<dbReference type="PROSITE" id="PS51128">
    <property type="entry name" value="ZF_DKSA_2"/>
    <property type="match status" value="1"/>
</dbReference>
<evidence type="ECO:0000256" key="4">
    <source>
        <dbReference type="PROSITE-ProRule" id="PRU00510"/>
    </source>
</evidence>
<feature type="domain" description="Zinc finger DksA/TraR C4-type" evidence="6">
    <location>
        <begin position="87"/>
        <end position="115"/>
    </location>
</feature>
<dbReference type="Pfam" id="PF01258">
    <property type="entry name" value="zf-dskA_traR"/>
    <property type="match status" value="1"/>
</dbReference>
<proteinExistence type="predicted"/>
<gene>
    <name evidence="7" type="ORF">OWO01_12615</name>
</gene>
<dbReference type="RefSeq" id="WP_268780812.1">
    <property type="nucleotide sequence ID" value="NZ_JAPRAT010000026.1"/>
</dbReference>
<dbReference type="AlphaFoldDB" id="A0A9J6RFE2"/>
<reference evidence="7" key="1">
    <citation type="submission" date="2022-11" db="EMBL/GenBank/DDBJ databases">
        <title>WGS of Natronobacillus azotifigens 24KS-1, an anaerobic diazotrophic haloalkaliphile from soda-rich habitats.</title>
        <authorList>
            <person name="Sorokin D.Y."/>
            <person name="Merkel A.Y."/>
        </authorList>
    </citation>
    <scope>NUCLEOTIDE SEQUENCE</scope>
    <source>
        <strain evidence="7">24KS-1</strain>
    </source>
</reference>
<dbReference type="Proteomes" id="UP001084197">
    <property type="component" value="Unassembled WGS sequence"/>
</dbReference>
<evidence type="ECO:0000256" key="1">
    <source>
        <dbReference type="ARBA" id="ARBA00022723"/>
    </source>
</evidence>